<name>A0A9P6Q9B1_9FUNG</name>
<dbReference type="AlphaFoldDB" id="A0A9P6Q9B1"/>
<feature type="compositionally biased region" description="Polar residues" evidence="1">
    <location>
        <begin position="389"/>
        <end position="398"/>
    </location>
</feature>
<dbReference type="Proteomes" id="UP000807716">
    <property type="component" value="Unassembled WGS sequence"/>
</dbReference>
<dbReference type="OrthoDB" id="2363461at2759"/>
<protein>
    <submittedName>
        <fullName evidence="2">Uncharacterized protein</fullName>
    </submittedName>
</protein>
<gene>
    <name evidence="2" type="ORF">DFQ27_003045</name>
</gene>
<organism evidence="2 3">
    <name type="scientific">Actinomortierella ambigua</name>
    <dbReference type="NCBI Taxonomy" id="1343610"/>
    <lineage>
        <taxon>Eukaryota</taxon>
        <taxon>Fungi</taxon>
        <taxon>Fungi incertae sedis</taxon>
        <taxon>Mucoromycota</taxon>
        <taxon>Mortierellomycotina</taxon>
        <taxon>Mortierellomycetes</taxon>
        <taxon>Mortierellales</taxon>
        <taxon>Mortierellaceae</taxon>
        <taxon>Actinomortierella</taxon>
    </lineage>
</organism>
<dbReference type="InterPro" id="IPR011047">
    <property type="entry name" value="Quinoprotein_ADH-like_sf"/>
</dbReference>
<feature type="compositionally biased region" description="Acidic residues" evidence="1">
    <location>
        <begin position="416"/>
        <end position="425"/>
    </location>
</feature>
<dbReference type="SUPFAM" id="SSF50998">
    <property type="entry name" value="Quinoprotein alcohol dehydrogenase-like"/>
    <property type="match status" value="1"/>
</dbReference>
<evidence type="ECO:0000256" key="1">
    <source>
        <dbReference type="SAM" id="MobiDB-lite"/>
    </source>
</evidence>
<proteinExistence type="predicted"/>
<evidence type="ECO:0000313" key="2">
    <source>
        <dbReference type="EMBL" id="KAG0261341.1"/>
    </source>
</evidence>
<feature type="region of interest" description="Disordered" evidence="1">
    <location>
        <begin position="350"/>
        <end position="426"/>
    </location>
</feature>
<sequence length="492" mass="55618">MTILPLRSHPIFAQECFSTSHAHPRRAAKLLAENEEPSSNRKMIIGLYELDPSTDEWRHHTGDIFEHVWTGDWADWDRQFQMLFSHDASILYVATRDDDTLYALDATNHLDILAKVSLPFRPKCYTLSLTRTDSDSDDSFPSSPALVPSASVYITSVCPWLISVYEPLTLRHLGTVSSGRCDVSQLDPDDHPEVFALLTPAATITHRTIHVDGGLEGRDIVVIDHDDRHRRLLHPTVVSHFRACRLSRHVDLIYSWDCGEYPWLIDLTTLRTVRLDLDPDQGSNMEVESVKPKEKVIFRTAIWRFEVAWSLLANCLDSERHLAEDAPSILTIQGITLVFNPPYFKRDAKKTERCREVEGENTCRSGDGGQRTHADTPSSAVQGPDPALSQGNRGSSSHAEGRDNKEQLPTGGHPGDDDDEEEEEAKLDVELEKKRVLMTEHIAVNALLPYVDQYLGDGYPGGEGSDEEDYDIDDWNYDFEYEDDFVEATFVL</sequence>
<comment type="caution">
    <text evidence="2">The sequence shown here is derived from an EMBL/GenBank/DDBJ whole genome shotgun (WGS) entry which is preliminary data.</text>
</comment>
<accession>A0A9P6Q9B1</accession>
<reference evidence="2" key="1">
    <citation type="journal article" date="2020" name="Fungal Divers.">
        <title>Resolving the Mortierellaceae phylogeny through synthesis of multi-gene phylogenetics and phylogenomics.</title>
        <authorList>
            <person name="Vandepol N."/>
            <person name="Liber J."/>
            <person name="Desiro A."/>
            <person name="Na H."/>
            <person name="Kennedy M."/>
            <person name="Barry K."/>
            <person name="Grigoriev I.V."/>
            <person name="Miller A.N."/>
            <person name="O'Donnell K."/>
            <person name="Stajich J.E."/>
            <person name="Bonito G."/>
        </authorList>
    </citation>
    <scope>NUCLEOTIDE SEQUENCE</scope>
    <source>
        <strain evidence="2">BC1065</strain>
    </source>
</reference>
<evidence type="ECO:0000313" key="3">
    <source>
        <dbReference type="Proteomes" id="UP000807716"/>
    </source>
</evidence>
<keyword evidence="3" id="KW-1185">Reference proteome</keyword>
<dbReference type="EMBL" id="JAAAJB010000220">
    <property type="protein sequence ID" value="KAG0261341.1"/>
    <property type="molecule type" value="Genomic_DNA"/>
</dbReference>